<organism evidence="2">
    <name type="scientific">Camponotus floridanus</name>
    <name type="common">Florida carpenter ant</name>
    <dbReference type="NCBI Taxonomy" id="104421"/>
    <lineage>
        <taxon>Eukaryota</taxon>
        <taxon>Metazoa</taxon>
        <taxon>Ecdysozoa</taxon>
        <taxon>Arthropoda</taxon>
        <taxon>Hexapoda</taxon>
        <taxon>Insecta</taxon>
        <taxon>Pterygota</taxon>
        <taxon>Neoptera</taxon>
        <taxon>Endopterygota</taxon>
        <taxon>Hymenoptera</taxon>
        <taxon>Apocrita</taxon>
        <taxon>Aculeata</taxon>
        <taxon>Formicoidea</taxon>
        <taxon>Formicidae</taxon>
        <taxon>Formicinae</taxon>
        <taxon>Camponotus</taxon>
    </lineage>
</organism>
<evidence type="ECO:0000313" key="2">
    <source>
        <dbReference type="Proteomes" id="UP000000311"/>
    </source>
</evidence>
<name>E2A9K4_CAMFO</name>
<accession>E2A9K4</accession>
<dbReference type="InParanoid" id="E2A9K4"/>
<gene>
    <name evidence="1" type="ORF">EAG_10856</name>
</gene>
<sequence length="203" mass="22965">MDMRGCTATPRRPSGHLQKQNGYLAFWHHREMAIEPCSSALTRFHSDLVDREQKNSLLDVIECLISLFPKERIEVLESIVSFAYLRKTTHTRKTTMCLCMRNGACLAIEVGGRVAPSGVPDFRGSHPCASPLRWVAATSAVFLYAKAWQCIAHRKRKETTDKWNEREVEAKLQSFLVLGVSGGCWAGFGRNSQRGREKVRAKR</sequence>
<protein>
    <submittedName>
        <fullName evidence="1">Uncharacterized protein</fullName>
    </submittedName>
</protein>
<dbReference type="Proteomes" id="UP000000311">
    <property type="component" value="Unassembled WGS sequence"/>
</dbReference>
<proteinExistence type="predicted"/>
<keyword evidence="2" id="KW-1185">Reference proteome</keyword>
<dbReference type="EMBL" id="GL437917">
    <property type="protein sequence ID" value="EFN69894.1"/>
    <property type="molecule type" value="Genomic_DNA"/>
</dbReference>
<evidence type="ECO:0000313" key="1">
    <source>
        <dbReference type="EMBL" id="EFN69894.1"/>
    </source>
</evidence>
<reference evidence="1 2" key="1">
    <citation type="journal article" date="2010" name="Science">
        <title>Genomic comparison of the ants Camponotus floridanus and Harpegnathos saltator.</title>
        <authorList>
            <person name="Bonasio R."/>
            <person name="Zhang G."/>
            <person name="Ye C."/>
            <person name="Mutti N.S."/>
            <person name="Fang X."/>
            <person name="Qin N."/>
            <person name="Donahue G."/>
            <person name="Yang P."/>
            <person name="Li Q."/>
            <person name="Li C."/>
            <person name="Zhang P."/>
            <person name="Huang Z."/>
            <person name="Berger S.L."/>
            <person name="Reinberg D."/>
            <person name="Wang J."/>
            <person name="Liebig J."/>
        </authorList>
    </citation>
    <scope>NUCLEOTIDE SEQUENCE [LARGE SCALE GENOMIC DNA]</scope>
    <source>
        <strain evidence="2">C129</strain>
    </source>
</reference>
<dbReference type="AlphaFoldDB" id="E2A9K4"/>